<evidence type="ECO:0000256" key="3">
    <source>
        <dbReference type="ARBA" id="ARBA00023163"/>
    </source>
</evidence>
<name>A0A852QWJ7_9MICO</name>
<keyword evidence="3" id="KW-0804">Transcription</keyword>
<organism evidence="5 6">
    <name type="scientific">Leucobacter aridicollis</name>
    <dbReference type="NCBI Taxonomy" id="283878"/>
    <lineage>
        <taxon>Bacteria</taxon>
        <taxon>Bacillati</taxon>
        <taxon>Actinomycetota</taxon>
        <taxon>Actinomycetes</taxon>
        <taxon>Micrococcales</taxon>
        <taxon>Microbacteriaceae</taxon>
        <taxon>Leucobacter</taxon>
    </lineage>
</organism>
<keyword evidence="6" id="KW-1185">Reference proteome</keyword>
<dbReference type="InterPro" id="IPR011008">
    <property type="entry name" value="Dimeric_a/b-barrel"/>
</dbReference>
<dbReference type="PANTHER" id="PTHR30154:SF34">
    <property type="entry name" value="TRANSCRIPTIONAL REGULATOR AZLB"/>
    <property type="match status" value="1"/>
</dbReference>
<proteinExistence type="predicted"/>
<dbReference type="CDD" id="cd00090">
    <property type="entry name" value="HTH_ARSR"/>
    <property type="match status" value="1"/>
</dbReference>
<feature type="domain" description="HTH asnC-type" evidence="4">
    <location>
        <begin position="11"/>
        <end position="71"/>
    </location>
</feature>
<dbReference type="PROSITE" id="PS50956">
    <property type="entry name" value="HTH_ASNC_2"/>
    <property type="match status" value="1"/>
</dbReference>
<dbReference type="InterPro" id="IPR054609">
    <property type="entry name" value="PF0864-like_C"/>
</dbReference>
<dbReference type="PROSITE" id="PS00519">
    <property type="entry name" value="HTH_ASNC_1"/>
    <property type="match status" value="1"/>
</dbReference>
<dbReference type="InterPro" id="IPR036390">
    <property type="entry name" value="WH_DNA-bd_sf"/>
</dbReference>
<keyword evidence="2" id="KW-0238">DNA-binding</keyword>
<sequence length="156" mass="17195">MIDVNHEPNDIDDIDRKLLSALQKDGRCGYAELGELVGLTAGGARRRVMRLEERGIIQIVGVTDPLKLGYRSMAMVGIVAQGDVEEIAAALNDLQNVVYVVIAAGQYDILAEVIAEDQAAMFEAINHQVRNVPGVLRIETFPYYSIRTHRFGWGAL</sequence>
<dbReference type="PANTHER" id="PTHR30154">
    <property type="entry name" value="LEUCINE-RESPONSIVE REGULATORY PROTEIN"/>
    <property type="match status" value="1"/>
</dbReference>
<dbReference type="InterPro" id="IPR019888">
    <property type="entry name" value="Tscrpt_reg_AsnC-like"/>
</dbReference>
<dbReference type="GO" id="GO:0043200">
    <property type="term" value="P:response to amino acid"/>
    <property type="evidence" value="ECO:0007669"/>
    <property type="project" value="TreeGrafter"/>
</dbReference>
<dbReference type="InterPro" id="IPR011991">
    <property type="entry name" value="ArsR-like_HTH"/>
</dbReference>
<dbReference type="SUPFAM" id="SSF54909">
    <property type="entry name" value="Dimeric alpha+beta barrel"/>
    <property type="match status" value="1"/>
</dbReference>
<evidence type="ECO:0000256" key="2">
    <source>
        <dbReference type="ARBA" id="ARBA00023125"/>
    </source>
</evidence>
<gene>
    <name evidence="5" type="ORF">BJ960_000524</name>
</gene>
<dbReference type="GO" id="GO:0043565">
    <property type="term" value="F:sequence-specific DNA binding"/>
    <property type="evidence" value="ECO:0007669"/>
    <property type="project" value="InterPro"/>
</dbReference>
<dbReference type="Proteomes" id="UP000586095">
    <property type="component" value="Unassembled WGS sequence"/>
</dbReference>
<comment type="caution">
    <text evidence="5">The sequence shown here is derived from an EMBL/GenBank/DDBJ whole genome shotgun (WGS) entry which is preliminary data.</text>
</comment>
<dbReference type="Pfam" id="PF13404">
    <property type="entry name" value="HTH_AsnC-type"/>
    <property type="match status" value="1"/>
</dbReference>
<accession>A0A852QWJ7</accession>
<dbReference type="RefSeq" id="WP_119283386.1">
    <property type="nucleotide sequence ID" value="NZ_BAAALZ010000002.1"/>
</dbReference>
<dbReference type="Gene3D" id="3.30.70.920">
    <property type="match status" value="1"/>
</dbReference>
<dbReference type="PRINTS" id="PR00033">
    <property type="entry name" value="HTHASNC"/>
</dbReference>
<dbReference type="InterPro" id="IPR036388">
    <property type="entry name" value="WH-like_DNA-bd_sf"/>
</dbReference>
<dbReference type="InterPro" id="IPR000485">
    <property type="entry name" value="AsnC-type_HTH_dom"/>
</dbReference>
<evidence type="ECO:0000259" key="4">
    <source>
        <dbReference type="PROSITE" id="PS50956"/>
    </source>
</evidence>
<dbReference type="InterPro" id="IPR019885">
    <property type="entry name" value="Tscrpt_reg_HTH_AsnC-type_CS"/>
</dbReference>
<dbReference type="Gene3D" id="1.10.10.10">
    <property type="entry name" value="Winged helix-like DNA-binding domain superfamily/Winged helix DNA-binding domain"/>
    <property type="match status" value="1"/>
</dbReference>
<dbReference type="SMART" id="SM00344">
    <property type="entry name" value="HTH_ASNC"/>
    <property type="match status" value="1"/>
</dbReference>
<dbReference type="SUPFAM" id="SSF46785">
    <property type="entry name" value="Winged helix' DNA-binding domain"/>
    <property type="match status" value="1"/>
</dbReference>
<evidence type="ECO:0000313" key="6">
    <source>
        <dbReference type="Proteomes" id="UP000586095"/>
    </source>
</evidence>
<dbReference type="AlphaFoldDB" id="A0A852QWJ7"/>
<reference evidence="5 6" key="1">
    <citation type="submission" date="2020-07" db="EMBL/GenBank/DDBJ databases">
        <title>Sequencing the genomes of 1000 actinobacteria strains.</title>
        <authorList>
            <person name="Klenk H.-P."/>
        </authorList>
    </citation>
    <scope>NUCLEOTIDE SEQUENCE [LARGE SCALE GENOMIC DNA]</scope>
    <source>
        <strain evidence="5 6">DSM 17380</strain>
    </source>
</reference>
<dbReference type="EMBL" id="JACCBD010000001">
    <property type="protein sequence ID" value="NYD25721.1"/>
    <property type="molecule type" value="Genomic_DNA"/>
</dbReference>
<dbReference type="Pfam" id="PF22482">
    <property type="entry name" value="AsnC_trans_reg_3"/>
    <property type="match status" value="1"/>
</dbReference>
<dbReference type="GO" id="GO:0005829">
    <property type="term" value="C:cytosol"/>
    <property type="evidence" value="ECO:0007669"/>
    <property type="project" value="TreeGrafter"/>
</dbReference>
<protein>
    <submittedName>
        <fullName evidence="5">Lrp/AsnC family transcriptional regulator for asnA, asnC and gidA</fullName>
    </submittedName>
</protein>
<evidence type="ECO:0000256" key="1">
    <source>
        <dbReference type="ARBA" id="ARBA00023015"/>
    </source>
</evidence>
<keyword evidence="1" id="KW-0805">Transcription regulation</keyword>
<evidence type="ECO:0000313" key="5">
    <source>
        <dbReference type="EMBL" id="NYD25721.1"/>
    </source>
</evidence>